<dbReference type="InterPro" id="IPR023151">
    <property type="entry name" value="PEP_util_CS"/>
</dbReference>
<evidence type="ECO:0000256" key="1">
    <source>
        <dbReference type="ARBA" id="ARBA00001946"/>
    </source>
</evidence>
<evidence type="ECO:0000313" key="19">
    <source>
        <dbReference type="Proteomes" id="UP000051010"/>
    </source>
</evidence>
<dbReference type="Pfam" id="PF00391">
    <property type="entry name" value="PEP-utilizers"/>
    <property type="match status" value="1"/>
</dbReference>
<evidence type="ECO:0000256" key="2">
    <source>
        <dbReference type="ARBA" id="ARBA00007837"/>
    </source>
</evidence>
<evidence type="ECO:0000259" key="16">
    <source>
        <dbReference type="Pfam" id="PF01326"/>
    </source>
</evidence>
<evidence type="ECO:0000256" key="4">
    <source>
        <dbReference type="ARBA" id="ARBA00020138"/>
    </source>
</evidence>
<dbReference type="PROSITE" id="PS00370">
    <property type="entry name" value="PEP_ENZYMES_PHOS_SITE"/>
    <property type="match status" value="1"/>
</dbReference>
<dbReference type="GO" id="GO:0005524">
    <property type="term" value="F:ATP binding"/>
    <property type="evidence" value="ECO:0007669"/>
    <property type="project" value="UniProtKB-UniRule"/>
</dbReference>
<evidence type="ECO:0000256" key="7">
    <source>
        <dbReference type="ARBA" id="ARBA00022741"/>
    </source>
</evidence>
<reference evidence="18 19" key="1">
    <citation type="journal article" date="2015" name="Genome Announc.">
        <title>Expanding the biotechnology potential of lactobacilli through comparative genomics of 213 strains and associated genera.</title>
        <authorList>
            <person name="Sun Z."/>
            <person name="Harris H.M."/>
            <person name="McCann A."/>
            <person name="Guo C."/>
            <person name="Argimon S."/>
            <person name="Zhang W."/>
            <person name="Yang X."/>
            <person name="Jeffery I.B."/>
            <person name="Cooney J.C."/>
            <person name="Kagawa T.F."/>
            <person name="Liu W."/>
            <person name="Song Y."/>
            <person name="Salvetti E."/>
            <person name="Wrobel A."/>
            <person name="Rasinkangas P."/>
            <person name="Parkhill J."/>
            <person name="Rea M.C."/>
            <person name="O'Sullivan O."/>
            <person name="Ritari J."/>
            <person name="Douillard F.P."/>
            <person name="Paul Ross R."/>
            <person name="Yang R."/>
            <person name="Briner A.E."/>
            <person name="Felis G.E."/>
            <person name="de Vos W.M."/>
            <person name="Barrangou R."/>
            <person name="Klaenhammer T.R."/>
            <person name="Caufield P.W."/>
            <person name="Cui Y."/>
            <person name="Zhang H."/>
            <person name="O'Toole P.W."/>
        </authorList>
    </citation>
    <scope>NUCLEOTIDE SEQUENCE [LARGE SCALE GENOMIC DNA]</scope>
    <source>
        <strain evidence="18 19">DSM 18390</strain>
    </source>
</reference>
<dbReference type="InterPro" id="IPR018274">
    <property type="entry name" value="PEP_util_AS"/>
</dbReference>
<dbReference type="Pfam" id="PF02896">
    <property type="entry name" value="PEP-utilizers_C"/>
    <property type="match status" value="1"/>
</dbReference>
<dbReference type="PATRIC" id="fig|1423786.4.peg.2506"/>
<dbReference type="NCBIfam" id="TIGR01828">
    <property type="entry name" value="pyru_phos_dikin"/>
    <property type="match status" value="1"/>
</dbReference>
<dbReference type="Gene3D" id="3.50.30.10">
    <property type="entry name" value="Phosphohistidine domain"/>
    <property type="match status" value="1"/>
</dbReference>
<dbReference type="InterPro" id="IPR010121">
    <property type="entry name" value="Pyruvate_phosphate_dikinase"/>
</dbReference>
<gene>
    <name evidence="18" type="ORF">FD47_GL002388</name>
</gene>
<comment type="catalytic activity">
    <reaction evidence="11">
        <text>pyruvate + phosphate + ATP = phosphoenolpyruvate + AMP + diphosphate + H(+)</text>
        <dbReference type="Rhea" id="RHEA:10756"/>
        <dbReference type="ChEBI" id="CHEBI:15361"/>
        <dbReference type="ChEBI" id="CHEBI:15378"/>
        <dbReference type="ChEBI" id="CHEBI:30616"/>
        <dbReference type="ChEBI" id="CHEBI:33019"/>
        <dbReference type="ChEBI" id="CHEBI:43474"/>
        <dbReference type="ChEBI" id="CHEBI:58702"/>
        <dbReference type="ChEBI" id="CHEBI:456215"/>
        <dbReference type="EC" id="2.7.9.1"/>
    </reaction>
</comment>
<evidence type="ECO:0000256" key="6">
    <source>
        <dbReference type="ARBA" id="ARBA00022723"/>
    </source>
</evidence>
<feature type="domain" description="Pyruvate phosphate dikinase AMP/ATP-binding" evidence="16">
    <location>
        <begin position="303"/>
        <end position="353"/>
    </location>
</feature>
<dbReference type="InterPro" id="IPR015813">
    <property type="entry name" value="Pyrv/PenolPyrv_kinase-like_dom"/>
</dbReference>
<dbReference type="InterPro" id="IPR000121">
    <property type="entry name" value="PEP_util_C"/>
</dbReference>
<dbReference type="GO" id="GO:0046872">
    <property type="term" value="F:metal ion binding"/>
    <property type="evidence" value="ECO:0007669"/>
    <property type="project" value="UniProtKB-UniRule"/>
</dbReference>
<dbReference type="Gene3D" id="3.30.1490.20">
    <property type="entry name" value="ATP-grasp fold, A domain"/>
    <property type="match status" value="1"/>
</dbReference>
<dbReference type="SUPFAM" id="SSF51621">
    <property type="entry name" value="Phosphoenolpyruvate/pyruvate domain"/>
    <property type="match status" value="1"/>
</dbReference>
<dbReference type="InterPro" id="IPR008279">
    <property type="entry name" value="PEP-util_enz_mobile_dom"/>
</dbReference>
<comment type="similarity">
    <text evidence="2 11">Belongs to the PEP-utilizing enzyme family.</text>
</comment>
<feature type="domain" description="PEP-utilising enzyme mobile" evidence="15">
    <location>
        <begin position="423"/>
        <end position="503"/>
    </location>
</feature>
<accession>A0A0R1YS54</accession>
<feature type="binding site" evidence="13">
    <location>
        <position position="617"/>
    </location>
    <ligand>
        <name>substrate</name>
    </ligand>
</feature>
<dbReference type="EMBL" id="AZFZ01000006">
    <property type="protein sequence ID" value="KRM45069.1"/>
    <property type="molecule type" value="Genomic_DNA"/>
</dbReference>
<protein>
    <recommendedName>
        <fullName evidence="4 11">Pyruvate, phosphate dikinase</fullName>
        <ecNumber evidence="3 11">2.7.9.1</ecNumber>
    </recommendedName>
</protein>
<dbReference type="Gene3D" id="1.10.189.10">
    <property type="entry name" value="Pyruvate Phosphate Dikinase, domain 2"/>
    <property type="match status" value="1"/>
</dbReference>
<dbReference type="InterPro" id="IPR002192">
    <property type="entry name" value="PPDK_AMP/ATP-bd"/>
</dbReference>
<evidence type="ECO:0000256" key="3">
    <source>
        <dbReference type="ARBA" id="ARBA00011994"/>
    </source>
</evidence>
<dbReference type="PANTHER" id="PTHR22931">
    <property type="entry name" value="PHOSPHOENOLPYRUVATE DIKINASE-RELATED"/>
    <property type="match status" value="1"/>
</dbReference>
<feature type="binding site" evidence="13">
    <location>
        <position position="768"/>
    </location>
    <ligand>
        <name>substrate</name>
    </ligand>
</feature>
<organism evidence="18 19">
    <name type="scientific">Lentilactobacillus parafarraginis DSM 18390 = JCM 14109</name>
    <dbReference type="NCBI Taxonomy" id="1423786"/>
    <lineage>
        <taxon>Bacteria</taxon>
        <taxon>Bacillati</taxon>
        <taxon>Bacillota</taxon>
        <taxon>Bacilli</taxon>
        <taxon>Lactobacillales</taxon>
        <taxon>Lactobacillaceae</taxon>
        <taxon>Lentilactobacillus</taxon>
    </lineage>
</organism>
<dbReference type="Pfam" id="PF01326">
    <property type="entry name" value="PPDK_N"/>
    <property type="match status" value="2"/>
</dbReference>
<dbReference type="AlphaFoldDB" id="A0A0R1YS54"/>
<evidence type="ECO:0000256" key="10">
    <source>
        <dbReference type="ARBA" id="ARBA00022842"/>
    </source>
</evidence>
<dbReference type="Gene3D" id="3.30.470.20">
    <property type="entry name" value="ATP-grasp fold, B domain"/>
    <property type="match status" value="1"/>
</dbReference>
<evidence type="ECO:0000259" key="17">
    <source>
        <dbReference type="Pfam" id="PF02896"/>
    </source>
</evidence>
<feature type="binding site" evidence="13">
    <location>
        <position position="766"/>
    </location>
    <ligand>
        <name>substrate</name>
    </ligand>
</feature>
<feature type="active site" description="Tele-phosphohistidine intermediate" evidence="12">
    <location>
        <position position="455"/>
    </location>
</feature>
<evidence type="ECO:0000256" key="11">
    <source>
        <dbReference type="PIRNR" id="PIRNR000853"/>
    </source>
</evidence>
<dbReference type="Proteomes" id="UP000051010">
    <property type="component" value="Unassembled WGS sequence"/>
</dbReference>
<comment type="cofactor">
    <cofactor evidence="1 11 14">
        <name>Mg(2+)</name>
        <dbReference type="ChEBI" id="CHEBI:18420"/>
    </cofactor>
</comment>
<dbReference type="PANTHER" id="PTHR22931:SF9">
    <property type="entry name" value="PYRUVATE, PHOSPHATE DIKINASE 1, CHLOROPLASTIC"/>
    <property type="match status" value="1"/>
</dbReference>
<evidence type="ECO:0000256" key="14">
    <source>
        <dbReference type="PIRSR" id="PIRSR000853-3"/>
    </source>
</evidence>
<dbReference type="NCBIfam" id="NF004531">
    <property type="entry name" value="PRK05878.1"/>
    <property type="match status" value="1"/>
</dbReference>
<feature type="domain" description="PEP-utilising enzyme C-terminal" evidence="17">
    <location>
        <begin position="520"/>
        <end position="869"/>
    </location>
</feature>
<feature type="active site" description="Proton donor" evidence="12">
    <location>
        <position position="830"/>
    </location>
</feature>
<dbReference type="Gene3D" id="3.20.20.60">
    <property type="entry name" value="Phosphoenolpyruvate-binding domains"/>
    <property type="match status" value="1"/>
</dbReference>
<evidence type="ECO:0000313" key="18">
    <source>
        <dbReference type="EMBL" id="KRM45069.1"/>
    </source>
</evidence>
<sequence>MMKYIYPFEEGNKDMRQLLGGKGANLAQMTNLGLPVPSGFTISTEACNAFYENHNQLSDDLLDQIHRAVAALSAKVGKTFNSSTAPLLVSVRSGAAISMPGMMDTILNIGLNDQTVIALANLTANERFAYDSYRRLLAMFGNVVYGISEATFDGVIEKRKADQGYQSDLDLTVNDLQEIVSEFKTIYQKELNHEFPQDPTDQLMAAINSVFESWNNHRAQVYRRENDIPSDLGTAVNVQMMVFGNAGEDSGTGVAFTRDPATGKKQLFGEYLLNAQGEDVVAGIRTPQPIETLRSSMPHLYDQFATIAEKLELHYRDMQDLEFTIENGKLYMLQARNGKRTPTAAVKIAVDLVSEKLISKQEAIMRIKPESVQAILYPEFDEQALAENKIVASGLPASPGAATGQIYFTAESAKKAHDDQHRKVILVRQDTSPEDIEGMVVSEAIVTSRGGMTSHAAVVARGMGTPATVGVNGLQVNYQTKTATISGNQLHEGDWLSVDGTHGNLYLGQIKTTDLTVNDDLATLLDWAKDEARLGVYANADTPKDFAQALNFGADGIGLARTEHMFFKPERLLEMRRLIIAEDAEGRKTPLKRLLEMQRGDFYELYKLSKGRSVTIRLLDPPLHEFLPHDEKEIKAVAAQLGIDPDYLAQRVDALKELNPMLGHRGDRLAVTFPDIYQMQIQAIMGAALQLLDEGIIIEPHIMIPLTDSKAEMSWVRDLVVNQIEDLFDAHNAKLEYTVGTMMEMPRACLTADKVAEVSDFFSFGTNDLTQLTFGYSRDDVGSFMPAYIKEGILPADPFQTVDVEGVGALMKMAVDKGRFTKPQLPIGVCGEIGGDPKSIHFFEAIGVTYVSCSPFRVPVARLAAAQAHLSAKRPIEQAAGVKAH</sequence>
<dbReference type="RefSeq" id="WP_171035046.1">
    <property type="nucleotide sequence ID" value="NZ_AZFZ01000006.1"/>
</dbReference>
<dbReference type="SUPFAM" id="SSF56059">
    <property type="entry name" value="Glutathione synthetase ATP-binding domain-like"/>
    <property type="match status" value="1"/>
</dbReference>
<feature type="binding site" evidence="14">
    <location>
        <position position="744"/>
    </location>
    <ligand>
        <name>Mg(2+)</name>
        <dbReference type="ChEBI" id="CHEBI:18420"/>
    </ligand>
</feature>
<keyword evidence="8 18" id="KW-0418">Kinase</keyword>
<feature type="binding site" evidence="14">
    <location>
        <position position="768"/>
    </location>
    <ligand>
        <name>Mg(2+)</name>
        <dbReference type="ChEBI" id="CHEBI:18420"/>
    </ligand>
</feature>
<comment type="caution">
    <text evidence="18">The sequence shown here is derived from an EMBL/GenBank/DDBJ whole genome shotgun (WGS) entry which is preliminary data.</text>
</comment>
<evidence type="ECO:0000256" key="5">
    <source>
        <dbReference type="ARBA" id="ARBA00022679"/>
    </source>
</evidence>
<keyword evidence="10 14" id="KW-0460">Magnesium</keyword>
<feature type="domain" description="Pyruvate phosphate dikinase AMP/ATP-binding" evidence="16">
    <location>
        <begin position="55"/>
        <end position="293"/>
    </location>
</feature>
<dbReference type="InterPro" id="IPR013815">
    <property type="entry name" value="ATP_grasp_subdomain_1"/>
</dbReference>
<name>A0A0R1YS54_9LACO</name>
<feature type="binding site" evidence="13">
    <location>
        <position position="744"/>
    </location>
    <ligand>
        <name>substrate</name>
    </ligand>
</feature>
<feature type="binding site" evidence="13">
    <location>
        <position position="767"/>
    </location>
    <ligand>
        <name>substrate</name>
    </ligand>
</feature>
<evidence type="ECO:0000256" key="8">
    <source>
        <dbReference type="ARBA" id="ARBA00022777"/>
    </source>
</evidence>
<proteinExistence type="inferred from homology"/>
<dbReference type="GO" id="GO:0016301">
    <property type="term" value="F:kinase activity"/>
    <property type="evidence" value="ECO:0007669"/>
    <property type="project" value="UniProtKB-UniRule"/>
</dbReference>
<dbReference type="SUPFAM" id="SSF52009">
    <property type="entry name" value="Phosphohistidine domain"/>
    <property type="match status" value="1"/>
</dbReference>
<dbReference type="EC" id="2.7.9.1" evidence="3 11"/>
<keyword evidence="7" id="KW-0547">Nucleotide-binding</keyword>
<dbReference type="InterPro" id="IPR036637">
    <property type="entry name" value="Phosphohistidine_dom_sf"/>
</dbReference>
<evidence type="ECO:0000259" key="15">
    <source>
        <dbReference type="Pfam" id="PF00391"/>
    </source>
</evidence>
<dbReference type="Gene3D" id="1.20.80.30">
    <property type="match status" value="1"/>
</dbReference>
<evidence type="ECO:0000256" key="13">
    <source>
        <dbReference type="PIRSR" id="PIRSR000853-2"/>
    </source>
</evidence>
<dbReference type="PROSITE" id="PS00742">
    <property type="entry name" value="PEP_ENZYMES_2"/>
    <property type="match status" value="1"/>
</dbReference>
<keyword evidence="18" id="KW-0670">Pyruvate</keyword>
<evidence type="ECO:0000256" key="12">
    <source>
        <dbReference type="PIRSR" id="PIRSR000853-1"/>
    </source>
</evidence>
<feature type="binding site" evidence="13">
    <location>
        <position position="765"/>
    </location>
    <ligand>
        <name>substrate</name>
    </ligand>
</feature>
<keyword evidence="5" id="KW-0808">Transferase</keyword>
<evidence type="ECO:0000256" key="9">
    <source>
        <dbReference type="ARBA" id="ARBA00022840"/>
    </source>
</evidence>
<feature type="binding site" evidence="13">
    <location>
        <position position="561"/>
    </location>
    <ligand>
        <name>substrate</name>
    </ligand>
</feature>
<dbReference type="InterPro" id="IPR040442">
    <property type="entry name" value="Pyrv_kinase-like_dom_sf"/>
</dbReference>
<keyword evidence="6 14" id="KW-0479">Metal-binding</keyword>
<dbReference type="GO" id="GO:0050242">
    <property type="term" value="F:pyruvate, phosphate dikinase activity"/>
    <property type="evidence" value="ECO:0007669"/>
    <property type="project" value="UniProtKB-UniRule"/>
</dbReference>
<dbReference type="PIRSF" id="PIRSF000853">
    <property type="entry name" value="PPDK"/>
    <property type="match status" value="1"/>
</dbReference>
<keyword evidence="9" id="KW-0067">ATP-binding</keyword>